<accession>A0A6A7ARE7</accession>
<evidence type="ECO:0000313" key="2">
    <source>
        <dbReference type="EMBL" id="KAF2844759.1"/>
    </source>
</evidence>
<feature type="coiled-coil region" evidence="1">
    <location>
        <begin position="19"/>
        <end position="109"/>
    </location>
</feature>
<reference evidence="2" key="1">
    <citation type="submission" date="2020-01" db="EMBL/GenBank/DDBJ databases">
        <authorList>
            <consortium name="DOE Joint Genome Institute"/>
            <person name="Haridas S."/>
            <person name="Albert R."/>
            <person name="Binder M."/>
            <person name="Bloem J."/>
            <person name="Labutti K."/>
            <person name="Salamov A."/>
            <person name="Andreopoulos B."/>
            <person name="Baker S.E."/>
            <person name="Barry K."/>
            <person name="Bills G."/>
            <person name="Bluhm B.H."/>
            <person name="Cannon C."/>
            <person name="Castanera R."/>
            <person name="Culley D.E."/>
            <person name="Daum C."/>
            <person name="Ezra D."/>
            <person name="Gonzalez J.B."/>
            <person name="Henrissat B."/>
            <person name="Kuo A."/>
            <person name="Liang C."/>
            <person name="Lipzen A."/>
            <person name="Lutzoni F."/>
            <person name="Magnuson J."/>
            <person name="Mondo S."/>
            <person name="Nolan M."/>
            <person name="Ohm R."/>
            <person name="Pangilinan J."/>
            <person name="Park H.-J."/>
            <person name="Ramirez L."/>
            <person name="Alfaro M."/>
            <person name="Sun H."/>
            <person name="Tritt A."/>
            <person name="Yoshinaga Y."/>
            <person name="Zwiers L.-H."/>
            <person name="Turgeon B.G."/>
            <person name="Goodwin S.B."/>
            <person name="Spatafora J.W."/>
            <person name="Crous P.W."/>
            <person name="Grigoriev I.V."/>
        </authorList>
    </citation>
    <scope>NUCLEOTIDE SEQUENCE</scope>
    <source>
        <strain evidence="2">IPT5</strain>
    </source>
</reference>
<sequence length="456" mass="51375">MEAENLRLQTELEHTKWGVEALTQERDQWKNKFQNSQRELFQINGDSARTNREIKLLKEDNKSLQDELQIRNKTVGNATAKSVRLEGELKDLMAKLEVASRNFDDLLLETLQNAPEETGPTHDEFEQLQAQLGCLQEKNAMLSAISHPDESCQEYSTRAWHQVQDAKQLQAAAELETEALRHVQTQIILLNQQADEDAERITGLVEENMQLLSKVNNASGSSSAHSEEMMVHEPRRSLEAELESHHDFYSSILHSSQFAPLSSQFTPAAAYGRTYLPSPPQAQAAETLTLSSSLPAPPCHPVLFEPTLVLPATHLGLSKTHELSTEPIEPDPNVALTINLKAKDRKNWALLSRVQSAISKTSTLDVQGPTDLVNTFVKELNATESNHQKATANATHWQKVALDELAEVKILRKQLQKRPRCIDAAHRHLKDELEAKDSRLRMQDSLLADWRMHPAF</sequence>
<dbReference type="AlphaFoldDB" id="A0A6A7ARE7"/>
<evidence type="ECO:0000256" key="1">
    <source>
        <dbReference type="SAM" id="Coils"/>
    </source>
</evidence>
<dbReference type="EMBL" id="MU006364">
    <property type="protein sequence ID" value="KAF2844759.1"/>
    <property type="molecule type" value="Genomic_DNA"/>
</dbReference>
<organism evidence="2 3">
    <name type="scientific">Plenodomus tracheiphilus IPT5</name>
    <dbReference type="NCBI Taxonomy" id="1408161"/>
    <lineage>
        <taxon>Eukaryota</taxon>
        <taxon>Fungi</taxon>
        <taxon>Dikarya</taxon>
        <taxon>Ascomycota</taxon>
        <taxon>Pezizomycotina</taxon>
        <taxon>Dothideomycetes</taxon>
        <taxon>Pleosporomycetidae</taxon>
        <taxon>Pleosporales</taxon>
        <taxon>Pleosporineae</taxon>
        <taxon>Leptosphaeriaceae</taxon>
        <taxon>Plenodomus</taxon>
    </lineage>
</organism>
<proteinExistence type="predicted"/>
<keyword evidence="1" id="KW-0175">Coiled coil</keyword>
<evidence type="ECO:0000313" key="3">
    <source>
        <dbReference type="Proteomes" id="UP000799423"/>
    </source>
</evidence>
<name>A0A6A7ARE7_9PLEO</name>
<gene>
    <name evidence="2" type="ORF">T440DRAFT_493913</name>
</gene>
<dbReference type="OrthoDB" id="3797115at2759"/>
<dbReference type="Proteomes" id="UP000799423">
    <property type="component" value="Unassembled WGS sequence"/>
</dbReference>
<keyword evidence="3" id="KW-1185">Reference proteome</keyword>
<protein>
    <submittedName>
        <fullName evidence="2">Uncharacterized protein</fullName>
    </submittedName>
</protein>